<feature type="transmembrane region" description="Helical" evidence="1">
    <location>
        <begin position="74"/>
        <end position="93"/>
    </location>
</feature>
<name>A0A7M1KSD7_9LACT</name>
<sequence length="137" mass="16209">MSKINQTEVKNEAKFALGLWAIMILFANVIHPNALIIMTDNWLLSALCLFCVSLAITKYFFVLKKENTKDNMQLKKFAVFSVISSTFIVWFIYSNVLRFNGSFYSLYTFPIMHSVISGYILYDILKYMYLYRWKYEK</sequence>
<keyword evidence="1" id="KW-0812">Transmembrane</keyword>
<keyword evidence="1" id="KW-0472">Membrane</keyword>
<feature type="transmembrane region" description="Helical" evidence="1">
    <location>
        <begin position="42"/>
        <end position="62"/>
    </location>
</feature>
<gene>
    <name evidence="2" type="ORF">IMX20_00680</name>
</gene>
<organism evidence="2 3">
    <name type="scientific">Aerococcus urinaeequi</name>
    <dbReference type="NCBI Taxonomy" id="51665"/>
    <lineage>
        <taxon>Bacteria</taxon>
        <taxon>Bacillati</taxon>
        <taxon>Bacillota</taxon>
        <taxon>Bacilli</taxon>
        <taxon>Lactobacillales</taxon>
        <taxon>Aerococcaceae</taxon>
        <taxon>Aerococcus</taxon>
    </lineage>
</organism>
<evidence type="ECO:0000313" key="2">
    <source>
        <dbReference type="EMBL" id="QOQ79271.1"/>
    </source>
</evidence>
<dbReference type="AlphaFoldDB" id="A0A7M1KSD7"/>
<accession>A0A7M1KSD7</accession>
<evidence type="ECO:0000256" key="1">
    <source>
        <dbReference type="SAM" id="Phobius"/>
    </source>
</evidence>
<protein>
    <submittedName>
        <fullName evidence="2">Uncharacterized protein</fullName>
    </submittedName>
</protein>
<proteinExistence type="predicted"/>
<feature type="transmembrane region" description="Helical" evidence="1">
    <location>
        <begin position="105"/>
        <end position="125"/>
    </location>
</feature>
<dbReference type="RefSeq" id="WP_197558573.1">
    <property type="nucleotide sequence ID" value="NZ_CP063065.1"/>
</dbReference>
<dbReference type="Proteomes" id="UP000595091">
    <property type="component" value="Chromosome"/>
</dbReference>
<evidence type="ECO:0000313" key="3">
    <source>
        <dbReference type="Proteomes" id="UP000595091"/>
    </source>
</evidence>
<reference evidence="2 3" key="1">
    <citation type="submission" date="2020-10" db="EMBL/GenBank/DDBJ databases">
        <title>Plasmid carrying two tetracycline resistance determinant.</title>
        <authorList>
            <person name="Yang Q."/>
        </authorList>
    </citation>
    <scope>NUCLEOTIDE SEQUENCE [LARGE SCALE GENOMIC DNA]</scope>
    <source>
        <strain evidence="2 3">T43</strain>
    </source>
</reference>
<keyword evidence="1" id="KW-1133">Transmembrane helix</keyword>
<dbReference type="EMBL" id="CP063065">
    <property type="protein sequence ID" value="QOQ79271.1"/>
    <property type="molecule type" value="Genomic_DNA"/>
</dbReference>
<feature type="transmembrane region" description="Helical" evidence="1">
    <location>
        <begin position="12"/>
        <end position="30"/>
    </location>
</feature>